<organism evidence="1 2">
    <name type="scientific">Vibrio syngnathi</name>
    <dbReference type="NCBI Taxonomy" id="3034029"/>
    <lineage>
        <taxon>Bacteria</taxon>
        <taxon>Pseudomonadati</taxon>
        <taxon>Pseudomonadota</taxon>
        <taxon>Gammaproteobacteria</taxon>
        <taxon>Vibrionales</taxon>
        <taxon>Vibrionaceae</taxon>
        <taxon>Vibrio</taxon>
    </lineage>
</organism>
<evidence type="ECO:0000313" key="2">
    <source>
        <dbReference type="Proteomes" id="UP000194136"/>
    </source>
</evidence>
<protein>
    <submittedName>
        <fullName evidence="1">Uncharacterized protein</fullName>
    </submittedName>
</protein>
<sequence>MSNLKLFILVCIILPILGFGYCTNHISRMEDETLIIAEMITDKCNKNKICPQSIEGWEKLSENRYRKDGFNFNPSFPPGSESDFRLFYHFAPDWDFFVYGGVGKEITSEKQGYIEF</sequence>
<accession>A0AA34TNU2</accession>
<dbReference type="AlphaFoldDB" id="A0AA34TNU2"/>
<keyword evidence="2" id="KW-1185">Reference proteome</keyword>
<evidence type="ECO:0000313" key="1">
    <source>
        <dbReference type="EMBL" id="ARP38204.1"/>
    </source>
</evidence>
<dbReference type="Proteomes" id="UP000194136">
    <property type="component" value="Chromosome 1"/>
</dbReference>
<dbReference type="EMBL" id="CP017916">
    <property type="protein sequence ID" value="ARP38204.1"/>
    <property type="molecule type" value="Genomic_DNA"/>
</dbReference>
<reference evidence="1 2" key="1">
    <citation type="submission" date="2016-10" db="EMBL/GenBank/DDBJ databases">
        <title>The High Quality Genome of Vibrio splendidus K08M4.</title>
        <authorList>
            <person name="Wendling C."/>
            <person name="Chibani C.M."/>
            <person name="Hertel R."/>
            <person name="Sproer C."/>
            <person name="Bunk B."/>
            <person name="Overmann J."/>
            <person name="Roth O."/>
            <person name="Liesegang H."/>
        </authorList>
    </citation>
    <scope>NUCLEOTIDE SEQUENCE [LARGE SCALE GENOMIC DNA]</scope>
    <source>
        <strain evidence="1 2">K08M4</strain>
    </source>
</reference>
<dbReference type="KEGG" id="vsy:K08M4_14490"/>
<proteinExistence type="predicted"/>
<dbReference type="RefSeq" id="WP_157665734.1">
    <property type="nucleotide sequence ID" value="NZ_CP017916.1"/>
</dbReference>
<gene>
    <name evidence="1" type="ORF">K08M4_14490</name>
</gene>
<name>A0AA34TNU2_9VIBR</name>